<evidence type="ECO:0000256" key="2">
    <source>
        <dbReference type="ARBA" id="ARBA00004651"/>
    </source>
</evidence>
<reference evidence="15 16" key="1">
    <citation type="submission" date="2019-01" db="EMBL/GenBank/DDBJ databases">
        <authorList>
            <person name="Deng T."/>
        </authorList>
    </citation>
    <scope>NUCLEOTIDE SEQUENCE [LARGE SCALE GENOMIC DNA]</scope>
    <source>
        <strain evidence="15 16">F8825</strain>
    </source>
</reference>
<protein>
    <submittedName>
        <fullName evidence="15">Cytochrome b</fullName>
    </submittedName>
</protein>
<dbReference type="PANTHER" id="PTHR30529:SF1">
    <property type="entry name" value="CYTOCHROME B561 HOMOLOG 2"/>
    <property type="match status" value="1"/>
</dbReference>
<evidence type="ECO:0000256" key="9">
    <source>
        <dbReference type="ARBA" id="ARBA00022989"/>
    </source>
</evidence>
<keyword evidence="5" id="KW-0349">Heme</keyword>
<dbReference type="Pfam" id="PF01292">
    <property type="entry name" value="Ni_hydr_CYTB"/>
    <property type="match status" value="1"/>
</dbReference>
<keyword evidence="6 13" id="KW-0812">Transmembrane</keyword>
<feature type="transmembrane region" description="Helical" evidence="13">
    <location>
        <begin position="57"/>
        <end position="75"/>
    </location>
</feature>
<dbReference type="Gene3D" id="1.20.950.20">
    <property type="entry name" value="Transmembrane di-heme cytochromes, Chain C"/>
    <property type="match status" value="1"/>
</dbReference>
<evidence type="ECO:0000256" key="6">
    <source>
        <dbReference type="ARBA" id="ARBA00022692"/>
    </source>
</evidence>
<comment type="similarity">
    <text evidence="12">Belongs to the cytochrome b561 family.</text>
</comment>
<dbReference type="AlphaFoldDB" id="A0A4Q2SIF0"/>
<keyword evidence="7" id="KW-0479">Metal-binding</keyword>
<dbReference type="Proteomes" id="UP000291088">
    <property type="component" value="Unassembled WGS sequence"/>
</dbReference>
<evidence type="ECO:0000256" key="4">
    <source>
        <dbReference type="ARBA" id="ARBA00022475"/>
    </source>
</evidence>
<feature type="transmembrane region" description="Helical" evidence="13">
    <location>
        <begin position="135"/>
        <end position="155"/>
    </location>
</feature>
<evidence type="ECO:0000256" key="8">
    <source>
        <dbReference type="ARBA" id="ARBA00022982"/>
    </source>
</evidence>
<evidence type="ECO:0000256" key="12">
    <source>
        <dbReference type="ARBA" id="ARBA00037975"/>
    </source>
</evidence>
<evidence type="ECO:0000256" key="3">
    <source>
        <dbReference type="ARBA" id="ARBA00022448"/>
    </source>
</evidence>
<dbReference type="GO" id="GO:0046872">
    <property type="term" value="F:metal ion binding"/>
    <property type="evidence" value="ECO:0007669"/>
    <property type="project" value="UniProtKB-KW"/>
</dbReference>
<keyword evidence="11 13" id="KW-0472">Membrane</keyword>
<dbReference type="InterPro" id="IPR011577">
    <property type="entry name" value="Cyt_b561_bac/Ni-Hgenase"/>
</dbReference>
<dbReference type="PANTHER" id="PTHR30529">
    <property type="entry name" value="CYTOCHROME B561"/>
    <property type="match status" value="1"/>
</dbReference>
<evidence type="ECO:0000313" key="16">
    <source>
        <dbReference type="Proteomes" id="UP000291088"/>
    </source>
</evidence>
<dbReference type="RefSeq" id="WP_129334134.1">
    <property type="nucleotide sequence ID" value="NZ_SDVB01000311.1"/>
</dbReference>
<keyword evidence="16" id="KW-1185">Reference proteome</keyword>
<name>A0A4Q2SIF0_9HYPH</name>
<evidence type="ECO:0000259" key="14">
    <source>
        <dbReference type="Pfam" id="PF01292"/>
    </source>
</evidence>
<dbReference type="InterPro" id="IPR016174">
    <property type="entry name" value="Di-haem_cyt_TM"/>
</dbReference>
<comment type="caution">
    <text evidence="15">The sequence shown here is derived from an EMBL/GenBank/DDBJ whole genome shotgun (WGS) entry which is preliminary data.</text>
</comment>
<keyword evidence="3" id="KW-0813">Transport</keyword>
<sequence>MTSSPVMSYSLSQRLIHWIMAALILFNLLFTEGMEEFTEAAEEGQAVTPDMIASANIHAYVGIAVLCLAVMRLILRFIQGAPAAPADEPPLAQMASKVTHATFYLLFFALPIAGIAAYYFNIEAAGSLHAGPLKLLTWVLIVLHVGAILVHQFYWKTPVAQRMIRG</sequence>
<keyword evidence="10" id="KW-0408">Iron</keyword>
<comment type="subcellular location">
    <subcellularLocation>
        <location evidence="2">Cell membrane</location>
        <topology evidence="2">Multi-pass membrane protein</topology>
    </subcellularLocation>
</comment>
<dbReference type="GO" id="GO:0005886">
    <property type="term" value="C:plasma membrane"/>
    <property type="evidence" value="ECO:0007669"/>
    <property type="project" value="UniProtKB-SubCell"/>
</dbReference>
<comment type="cofactor">
    <cofactor evidence="1">
        <name>heme b</name>
        <dbReference type="ChEBI" id="CHEBI:60344"/>
    </cofactor>
</comment>
<gene>
    <name evidence="15" type="ORF">EUU22_20745</name>
</gene>
<dbReference type="OrthoDB" id="8156287at2"/>
<evidence type="ECO:0000256" key="13">
    <source>
        <dbReference type="SAM" id="Phobius"/>
    </source>
</evidence>
<dbReference type="InterPro" id="IPR052168">
    <property type="entry name" value="Cytochrome_b561_oxidase"/>
</dbReference>
<feature type="transmembrane region" description="Helical" evidence="13">
    <location>
        <begin position="101"/>
        <end position="120"/>
    </location>
</feature>
<evidence type="ECO:0000313" key="15">
    <source>
        <dbReference type="EMBL" id="RYC04843.1"/>
    </source>
</evidence>
<dbReference type="GO" id="GO:0009055">
    <property type="term" value="F:electron transfer activity"/>
    <property type="evidence" value="ECO:0007669"/>
    <property type="project" value="InterPro"/>
</dbReference>
<feature type="domain" description="Cytochrome b561 bacterial/Ni-hydrogenase" evidence="14">
    <location>
        <begin position="9"/>
        <end position="166"/>
    </location>
</feature>
<evidence type="ECO:0000256" key="5">
    <source>
        <dbReference type="ARBA" id="ARBA00022617"/>
    </source>
</evidence>
<keyword evidence="9 13" id="KW-1133">Transmembrane helix</keyword>
<keyword evidence="4" id="KW-1003">Cell membrane</keyword>
<dbReference type="EMBL" id="SDVB01000311">
    <property type="protein sequence ID" value="RYC04843.1"/>
    <property type="molecule type" value="Genomic_DNA"/>
</dbReference>
<accession>A0A4Q2SIF0</accession>
<evidence type="ECO:0000256" key="11">
    <source>
        <dbReference type="ARBA" id="ARBA00023136"/>
    </source>
</evidence>
<dbReference type="GO" id="GO:0022904">
    <property type="term" value="P:respiratory electron transport chain"/>
    <property type="evidence" value="ECO:0007669"/>
    <property type="project" value="InterPro"/>
</dbReference>
<keyword evidence="8" id="KW-0249">Electron transport</keyword>
<dbReference type="SUPFAM" id="SSF81342">
    <property type="entry name" value="Transmembrane di-heme cytochromes"/>
    <property type="match status" value="1"/>
</dbReference>
<dbReference type="GO" id="GO:0020037">
    <property type="term" value="F:heme binding"/>
    <property type="evidence" value="ECO:0007669"/>
    <property type="project" value="TreeGrafter"/>
</dbReference>
<evidence type="ECO:0000256" key="1">
    <source>
        <dbReference type="ARBA" id="ARBA00001970"/>
    </source>
</evidence>
<proteinExistence type="inferred from homology"/>
<evidence type="ECO:0000256" key="7">
    <source>
        <dbReference type="ARBA" id="ARBA00022723"/>
    </source>
</evidence>
<evidence type="ECO:0000256" key="10">
    <source>
        <dbReference type="ARBA" id="ARBA00023004"/>
    </source>
</evidence>
<feature type="transmembrane region" description="Helical" evidence="13">
    <location>
        <begin position="12"/>
        <end position="30"/>
    </location>
</feature>
<organism evidence="15 16">
    <name type="scientific">Ciceribacter ferrooxidans</name>
    <dbReference type="NCBI Taxonomy" id="2509717"/>
    <lineage>
        <taxon>Bacteria</taxon>
        <taxon>Pseudomonadati</taxon>
        <taxon>Pseudomonadota</taxon>
        <taxon>Alphaproteobacteria</taxon>
        <taxon>Hyphomicrobiales</taxon>
        <taxon>Rhizobiaceae</taxon>
        <taxon>Ciceribacter</taxon>
    </lineage>
</organism>